<accession>A0A3E0GUJ2</accession>
<dbReference type="InterPro" id="IPR013108">
    <property type="entry name" value="Amidohydro_3"/>
</dbReference>
<dbReference type="InterPro" id="IPR032466">
    <property type="entry name" value="Metal_Hydrolase"/>
</dbReference>
<dbReference type="PANTHER" id="PTHR22642:SF2">
    <property type="entry name" value="PROTEIN LONG AFTER FAR-RED 3"/>
    <property type="match status" value="1"/>
</dbReference>
<dbReference type="CDD" id="cd01300">
    <property type="entry name" value="YtcJ_like"/>
    <property type="match status" value="1"/>
</dbReference>
<keyword evidence="3" id="KW-1185">Reference proteome</keyword>
<evidence type="ECO:0000313" key="2">
    <source>
        <dbReference type="EMBL" id="REH27746.1"/>
    </source>
</evidence>
<dbReference type="Proteomes" id="UP000256269">
    <property type="component" value="Unassembled WGS sequence"/>
</dbReference>
<dbReference type="RefSeq" id="WP_116181584.1">
    <property type="nucleotide sequence ID" value="NZ_CP144375.1"/>
</dbReference>
<protein>
    <recommendedName>
        <fullName evidence="1">Amidohydrolase 3 domain-containing protein</fullName>
    </recommendedName>
</protein>
<dbReference type="InterPro" id="IPR011059">
    <property type="entry name" value="Metal-dep_hydrolase_composite"/>
</dbReference>
<dbReference type="SUPFAM" id="SSF51556">
    <property type="entry name" value="Metallo-dependent hydrolases"/>
    <property type="match status" value="1"/>
</dbReference>
<dbReference type="SUPFAM" id="SSF51338">
    <property type="entry name" value="Composite domain of metallo-dependent hydrolases"/>
    <property type="match status" value="1"/>
</dbReference>
<dbReference type="InterPro" id="IPR033932">
    <property type="entry name" value="YtcJ-like"/>
</dbReference>
<proteinExistence type="predicted"/>
<reference evidence="2 3" key="1">
    <citation type="submission" date="2018-08" db="EMBL/GenBank/DDBJ databases">
        <title>Genomic Encyclopedia of Archaeal and Bacterial Type Strains, Phase II (KMG-II): from individual species to whole genera.</title>
        <authorList>
            <person name="Goeker M."/>
        </authorList>
    </citation>
    <scope>NUCLEOTIDE SEQUENCE [LARGE SCALE GENOMIC DNA]</scope>
    <source>
        <strain evidence="2 3">DSM 45791</strain>
    </source>
</reference>
<dbReference type="Gene3D" id="2.30.40.10">
    <property type="entry name" value="Urease, subunit C, domain 1"/>
    <property type="match status" value="1"/>
</dbReference>
<gene>
    <name evidence="2" type="ORF">BCF44_12849</name>
</gene>
<dbReference type="GO" id="GO:0016810">
    <property type="term" value="F:hydrolase activity, acting on carbon-nitrogen (but not peptide) bonds"/>
    <property type="evidence" value="ECO:0007669"/>
    <property type="project" value="InterPro"/>
</dbReference>
<dbReference type="PANTHER" id="PTHR22642">
    <property type="entry name" value="IMIDAZOLONEPROPIONASE"/>
    <property type="match status" value="1"/>
</dbReference>
<evidence type="ECO:0000313" key="3">
    <source>
        <dbReference type="Proteomes" id="UP000256269"/>
    </source>
</evidence>
<dbReference type="Pfam" id="PF07969">
    <property type="entry name" value="Amidohydro_3"/>
    <property type="match status" value="1"/>
</dbReference>
<dbReference type="Gene3D" id="3.10.310.70">
    <property type="match status" value="1"/>
</dbReference>
<comment type="caution">
    <text evidence="2">The sequence shown here is derived from an EMBL/GenBank/DDBJ whole genome shotgun (WGS) entry which is preliminary data.</text>
</comment>
<feature type="domain" description="Amidohydrolase 3" evidence="1">
    <location>
        <begin position="48"/>
        <end position="538"/>
    </location>
</feature>
<sequence length="544" mass="57782">MIVDLVVENGRIHTGDPETPIVDALAVLGGRVVASGADVEALQARDRVDARGHAVLPGFNDAHAHSVWFGMTLLETDLTAVQSLDDVYRTIGDRARDGGPDDWIIASGFNPVLLRGAVPDRDVLDRVSGGRPVWIKHASGHSCQLNGEGLRRTAVGDHLHQEIDGGRIVLDATGRPTGVLEERAMAFVQDVLLPYRLDTIERALDLATAQYAREGLTSVTDAGVAGGWIGHAPGELAAYQNALEQGVLRTRMQVMPVIDALSALPGHADEPARLGLGAGVRTGWGDDRLQLGPVKVFTDGSILGRTASMSDHYEGCPDNHGYLQEDEESLRRRVLDAYAASWSLALHAVGDAALDVALDIIEEAIARHGRRGVPNRVEHGTVVRPDQVARLAELGVACVVQPNFIPAFGEGMRRAIGDGRSTWSHRARSLLDAGLPVALSSDRPVAPGAPLGGIQAFVERLTEEGLPYAPAERLTVEEAVRAATEGSSRVTGQQDGKGRLVPGQLADMVFLAEHPADVAVHDIHAIPVLATAVGGVFTHRQGGI</sequence>
<dbReference type="EMBL" id="QUNO01000028">
    <property type="protein sequence ID" value="REH27746.1"/>
    <property type="molecule type" value="Genomic_DNA"/>
</dbReference>
<dbReference type="OrthoDB" id="3173428at2"/>
<organism evidence="2 3">
    <name type="scientific">Kutzneria buriramensis</name>
    <dbReference type="NCBI Taxonomy" id="1045776"/>
    <lineage>
        <taxon>Bacteria</taxon>
        <taxon>Bacillati</taxon>
        <taxon>Actinomycetota</taxon>
        <taxon>Actinomycetes</taxon>
        <taxon>Pseudonocardiales</taxon>
        <taxon>Pseudonocardiaceae</taxon>
        <taxon>Kutzneria</taxon>
    </lineage>
</organism>
<dbReference type="Gene3D" id="3.20.20.140">
    <property type="entry name" value="Metal-dependent hydrolases"/>
    <property type="match status" value="1"/>
</dbReference>
<name>A0A3E0GUJ2_9PSEU</name>
<dbReference type="AlphaFoldDB" id="A0A3E0GUJ2"/>
<evidence type="ECO:0000259" key="1">
    <source>
        <dbReference type="Pfam" id="PF07969"/>
    </source>
</evidence>